<evidence type="ECO:0000313" key="2">
    <source>
        <dbReference type="Proteomes" id="UP000262939"/>
    </source>
</evidence>
<gene>
    <name evidence="1" type="ORF">D0466_04770</name>
</gene>
<accession>A0A372LFZ8</accession>
<organism evidence="1 2">
    <name type="scientific">Peribacillus glennii</name>
    <dbReference type="NCBI Taxonomy" id="2303991"/>
    <lineage>
        <taxon>Bacteria</taxon>
        <taxon>Bacillati</taxon>
        <taxon>Bacillota</taxon>
        <taxon>Bacilli</taxon>
        <taxon>Bacillales</taxon>
        <taxon>Bacillaceae</taxon>
        <taxon>Peribacillus</taxon>
    </lineage>
</organism>
<keyword evidence="2" id="KW-1185">Reference proteome</keyword>
<reference evidence="1 2" key="1">
    <citation type="submission" date="2018-08" db="EMBL/GenBank/DDBJ databases">
        <title>Bacillus chawlae sp. nov., Bacillus glennii sp. nov., and Bacillus saganii sp. nov. Isolated from the Vehicle Assembly Building at Kennedy Space Center where the Viking Spacecraft were Assembled.</title>
        <authorList>
            <person name="Seuylemezian A."/>
            <person name="Vaishampayan P."/>
        </authorList>
    </citation>
    <scope>NUCLEOTIDE SEQUENCE [LARGE SCALE GENOMIC DNA]</scope>
    <source>
        <strain evidence="1 2">V44-8</strain>
    </source>
</reference>
<name>A0A372LFZ8_9BACI</name>
<dbReference type="AlphaFoldDB" id="A0A372LFZ8"/>
<dbReference type="Proteomes" id="UP000262939">
    <property type="component" value="Unassembled WGS sequence"/>
</dbReference>
<dbReference type="EMBL" id="QVTD01000003">
    <property type="protein sequence ID" value="RFU65221.1"/>
    <property type="molecule type" value="Genomic_DNA"/>
</dbReference>
<protein>
    <submittedName>
        <fullName evidence="1">Uncharacterized protein</fullName>
    </submittedName>
</protein>
<evidence type="ECO:0000313" key="1">
    <source>
        <dbReference type="EMBL" id="RFU65221.1"/>
    </source>
</evidence>
<comment type="caution">
    <text evidence="1">The sequence shown here is derived from an EMBL/GenBank/DDBJ whole genome shotgun (WGS) entry which is preliminary data.</text>
</comment>
<dbReference type="OrthoDB" id="2910125at2"/>
<proteinExistence type="predicted"/>
<dbReference type="RefSeq" id="WP_117321396.1">
    <property type="nucleotide sequence ID" value="NZ_QVTD01000003.1"/>
</dbReference>
<sequence length="116" mass="13200">MEICSFSFSGRPVYHVLPGIYEGLGLPELSSYIEQHFDFTYTLGKSESTGHGRIRFYKSSGQVKVDLPENLPGVGPVRLQKLKELLLEKAKNPFMGNAESAAEERKVYHAHFRRRK</sequence>